<evidence type="ECO:0000313" key="2">
    <source>
        <dbReference type="EMBL" id="ATM24508.1"/>
    </source>
</evidence>
<dbReference type="KEGG" id="salf:SMD44_p10009"/>
<sequence>MYYEDETTADALQAWSDDRLQADLEQAEMEAQGDRLYAHEQAGFCTHQSAVGYLTVPFYPEQEGLRPGEYRCTGGCGSLFRNETEWVDASRDPYASPVPARSVPPAAPTPEPACSRNRQEPPTSAVENRS</sequence>
<proteinExistence type="predicted"/>
<protein>
    <submittedName>
        <fullName evidence="2">Uncharacterized protein</fullName>
    </submittedName>
</protein>
<reference evidence="2 3" key="1">
    <citation type="submission" date="2017-10" db="EMBL/GenBank/DDBJ databases">
        <title>Streptomyces alboflavus Genome sequencing and assembly.</title>
        <authorList>
            <person name="Wang Y."/>
            <person name="Du B."/>
            <person name="Ding Y."/>
            <person name="Liu H."/>
            <person name="Hou Q."/>
            <person name="Liu K."/>
            <person name="Wang C."/>
            <person name="Yao L."/>
        </authorList>
    </citation>
    <scope>NUCLEOTIDE SEQUENCE [LARGE SCALE GENOMIC DNA]</scope>
    <source>
        <strain evidence="2 3">MDJK44</strain>
        <plasmid evidence="3">Plasmid pmdjk44.1</plasmid>
    </source>
</reference>
<evidence type="ECO:0000256" key="1">
    <source>
        <dbReference type="SAM" id="MobiDB-lite"/>
    </source>
</evidence>
<keyword evidence="3" id="KW-1185">Reference proteome</keyword>
<accession>A0A291W3B0</accession>
<name>A0A291W3B0_9ACTN</name>
<geneLocation type="plasmid" evidence="3">
    <name>pmdjk44.1</name>
</geneLocation>
<feature type="compositionally biased region" description="Low complexity" evidence="1">
    <location>
        <begin position="93"/>
        <end position="104"/>
    </location>
</feature>
<dbReference type="AlphaFoldDB" id="A0A291W3B0"/>
<dbReference type="EMBL" id="CP023976">
    <property type="protein sequence ID" value="ATM24508.1"/>
    <property type="molecule type" value="Genomic_DNA"/>
</dbReference>
<feature type="region of interest" description="Disordered" evidence="1">
    <location>
        <begin position="91"/>
        <end position="130"/>
    </location>
</feature>
<dbReference type="RefSeq" id="WP_100112358.1">
    <property type="nucleotide sequence ID" value="NZ_CP023976.1"/>
</dbReference>
<evidence type="ECO:0000313" key="3">
    <source>
        <dbReference type="Proteomes" id="UP000195880"/>
    </source>
</evidence>
<keyword evidence="2" id="KW-0614">Plasmid</keyword>
<gene>
    <name evidence="2" type="ORF">SMD44_p10009</name>
</gene>
<feature type="compositionally biased region" description="Polar residues" evidence="1">
    <location>
        <begin position="120"/>
        <end position="130"/>
    </location>
</feature>
<dbReference type="OrthoDB" id="4202034at2"/>
<dbReference type="Proteomes" id="UP000195880">
    <property type="component" value="Plasmid pMDJK44.1"/>
</dbReference>
<organism evidence="2 3">
    <name type="scientific">Streptomyces alboflavus</name>
    <dbReference type="NCBI Taxonomy" id="67267"/>
    <lineage>
        <taxon>Bacteria</taxon>
        <taxon>Bacillati</taxon>
        <taxon>Actinomycetota</taxon>
        <taxon>Actinomycetes</taxon>
        <taxon>Kitasatosporales</taxon>
        <taxon>Streptomycetaceae</taxon>
        <taxon>Streptomyces</taxon>
    </lineage>
</organism>